<comment type="caution">
    <text evidence="4">The sequence shown here is derived from an EMBL/GenBank/DDBJ whole genome shotgun (WGS) entry which is preliminary data.</text>
</comment>
<dbReference type="GO" id="GO:0006402">
    <property type="term" value="P:mRNA catabolic process"/>
    <property type="evidence" value="ECO:0007669"/>
    <property type="project" value="InterPro"/>
</dbReference>
<accession>A0A4R3M5G3</accession>
<sequence>MALKVELKPGERFILGTCVITNDNQRTRLYIEGNAPILREKDILTPETADTPAKRIYLAVQMMYLMGEDESRRNIYFELINDILRAAPSTYPYIDRINNEILTGSLYKALREAKALITYEEELLTHAQLGGAGLRQDGPADGEPA</sequence>
<dbReference type="EMBL" id="SMAK01000011">
    <property type="protein sequence ID" value="TCT06465.1"/>
    <property type="molecule type" value="Genomic_DNA"/>
</dbReference>
<proteinExistence type="predicted"/>
<keyword evidence="2" id="KW-1005">Bacterial flagellum biogenesis</keyword>
<gene>
    <name evidence="4" type="ORF">EDC22_11148</name>
</gene>
<protein>
    <submittedName>
        <fullName evidence="4">Flagellar protein FlbT</fullName>
    </submittedName>
</protein>
<name>A0A4R3M5G3_9HYPH</name>
<dbReference type="GO" id="GO:0048027">
    <property type="term" value="F:mRNA 5'-UTR binding"/>
    <property type="evidence" value="ECO:0007669"/>
    <property type="project" value="InterPro"/>
</dbReference>
<evidence type="ECO:0000256" key="3">
    <source>
        <dbReference type="ARBA" id="ARBA00022884"/>
    </source>
</evidence>
<keyword evidence="5" id="KW-1185">Reference proteome</keyword>
<evidence type="ECO:0000256" key="2">
    <source>
        <dbReference type="ARBA" id="ARBA00022795"/>
    </source>
</evidence>
<organism evidence="4 5">
    <name type="scientific">Tepidamorphus gemmatus</name>
    <dbReference type="NCBI Taxonomy" id="747076"/>
    <lineage>
        <taxon>Bacteria</taxon>
        <taxon>Pseudomonadati</taxon>
        <taxon>Pseudomonadota</taxon>
        <taxon>Alphaproteobacteria</taxon>
        <taxon>Hyphomicrobiales</taxon>
        <taxon>Tepidamorphaceae</taxon>
        <taxon>Tepidamorphus</taxon>
    </lineage>
</organism>
<dbReference type="Pfam" id="PF07378">
    <property type="entry name" value="FlbT"/>
    <property type="match status" value="1"/>
</dbReference>
<dbReference type="NCBIfam" id="NF009432">
    <property type="entry name" value="PRK12791.1"/>
    <property type="match status" value="1"/>
</dbReference>
<dbReference type="OrthoDB" id="8561314at2"/>
<dbReference type="GO" id="GO:1902209">
    <property type="term" value="P:negative regulation of bacterial-type flagellum assembly"/>
    <property type="evidence" value="ECO:0007669"/>
    <property type="project" value="InterPro"/>
</dbReference>
<reference evidence="4 5" key="1">
    <citation type="submission" date="2019-03" db="EMBL/GenBank/DDBJ databases">
        <title>Genomic Encyclopedia of Type Strains, Phase IV (KMG-IV): sequencing the most valuable type-strain genomes for metagenomic binning, comparative biology and taxonomic classification.</title>
        <authorList>
            <person name="Goeker M."/>
        </authorList>
    </citation>
    <scope>NUCLEOTIDE SEQUENCE [LARGE SCALE GENOMIC DNA]</scope>
    <source>
        <strain evidence="4 5">DSM 19345</strain>
    </source>
</reference>
<keyword evidence="3" id="KW-0694">RNA-binding</keyword>
<dbReference type="GO" id="GO:0044781">
    <property type="term" value="P:bacterial-type flagellum organization"/>
    <property type="evidence" value="ECO:0007669"/>
    <property type="project" value="UniProtKB-KW"/>
</dbReference>
<keyword evidence="4" id="KW-0282">Flagellum</keyword>
<keyword evidence="4" id="KW-0969">Cilium</keyword>
<keyword evidence="4" id="KW-0966">Cell projection</keyword>
<evidence type="ECO:0000313" key="4">
    <source>
        <dbReference type="EMBL" id="TCT06465.1"/>
    </source>
</evidence>
<dbReference type="Proteomes" id="UP000295678">
    <property type="component" value="Unassembled WGS sequence"/>
</dbReference>
<dbReference type="AlphaFoldDB" id="A0A4R3M5G3"/>
<dbReference type="InterPro" id="IPR009967">
    <property type="entry name" value="Flagellum_FlbT"/>
</dbReference>
<dbReference type="RefSeq" id="WP_132807536.1">
    <property type="nucleotide sequence ID" value="NZ_SMAK01000011.1"/>
</dbReference>
<evidence type="ECO:0000256" key="1">
    <source>
        <dbReference type="ARBA" id="ARBA00022491"/>
    </source>
</evidence>
<keyword evidence="1" id="KW-0678">Repressor</keyword>
<evidence type="ECO:0000313" key="5">
    <source>
        <dbReference type="Proteomes" id="UP000295678"/>
    </source>
</evidence>